<dbReference type="NCBIfam" id="NF008316">
    <property type="entry name" value="PRK11104.1"/>
    <property type="match status" value="1"/>
</dbReference>
<dbReference type="UniPathway" id="UPA00251">
    <property type="reaction ID" value="UER00324"/>
</dbReference>
<dbReference type="Proteomes" id="UP000254893">
    <property type="component" value="Unassembled WGS sequence"/>
</dbReference>
<keyword evidence="3 7" id="KW-0547">Nucleotide-binding</keyword>
<keyword evidence="7" id="KW-1003">Cell membrane</keyword>
<dbReference type="RefSeq" id="WP_115170931.1">
    <property type="nucleotide sequence ID" value="NZ_UGYW01000002.1"/>
</dbReference>
<name>A0A380CPH5_SPHSI</name>
<dbReference type="GO" id="GO:0006782">
    <property type="term" value="P:protoporphyrinogen IX biosynthetic process"/>
    <property type="evidence" value="ECO:0007669"/>
    <property type="project" value="UniProtKB-UniRule"/>
</dbReference>
<evidence type="ECO:0000256" key="4">
    <source>
        <dbReference type="ARBA" id="ARBA00023002"/>
    </source>
</evidence>
<dbReference type="InterPro" id="IPR044264">
    <property type="entry name" value="HemG"/>
</dbReference>
<protein>
    <recommendedName>
        <fullName evidence="7">Protoporphyrinogen IX dehydrogenase [quinone]</fullName>
        <ecNumber evidence="7">1.3.5.3</ecNumber>
    </recommendedName>
    <alternativeName>
        <fullName evidence="7">Protoporphyrinogen IX dehydrogenase [menaquinone]</fullName>
    </alternativeName>
    <alternativeName>
        <fullName evidence="7">Protoporphyrinogen IX dehydrogenase [ubiquinone]</fullName>
    </alternativeName>
    <alternativeName>
        <fullName evidence="7">Protoporphyrinogen oxidase</fullName>
        <shortName evidence="7">PPO</shortName>
    </alternativeName>
</protein>
<reference evidence="9 10" key="1">
    <citation type="submission" date="2018-06" db="EMBL/GenBank/DDBJ databases">
        <authorList>
            <consortium name="Pathogen Informatics"/>
            <person name="Doyle S."/>
        </authorList>
    </citation>
    <scope>NUCLEOTIDE SEQUENCE [LARGE SCALE GENOMIC DNA]</scope>
    <source>
        <strain evidence="9 10">NCTC11388</strain>
    </source>
</reference>
<comment type="catalytic activity">
    <reaction evidence="7">
        <text>protoporphyrinogen IX + 3 a menaquinone = protoporphyrin IX + 3 a menaquinol</text>
        <dbReference type="Rhea" id="RHEA:27409"/>
        <dbReference type="Rhea" id="RHEA-COMP:9537"/>
        <dbReference type="Rhea" id="RHEA-COMP:9539"/>
        <dbReference type="ChEBI" id="CHEBI:16374"/>
        <dbReference type="ChEBI" id="CHEBI:18151"/>
        <dbReference type="ChEBI" id="CHEBI:57306"/>
        <dbReference type="ChEBI" id="CHEBI:57307"/>
        <dbReference type="EC" id="1.3.5.3"/>
    </reaction>
</comment>
<evidence type="ECO:0000259" key="8">
    <source>
        <dbReference type="Pfam" id="PF12724"/>
    </source>
</evidence>
<dbReference type="SUPFAM" id="SSF52218">
    <property type="entry name" value="Flavoproteins"/>
    <property type="match status" value="1"/>
</dbReference>
<dbReference type="EMBL" id="UGYW01000002">
    <property type="protein sequence ID" value="SUJ24230.1"/>
    <property type="molecule type" value="Genomic_DNA"/>
</dbReference>
<keyword evidence="4 7" id="KW-0560">Oxidoreductase</keyword>
<comment type="catalytic activity">
    <reaction evidence="7">
        <text>protoporphyrinogen IX + 3 a ubiquinone = protoporphyrin IX + 3 a ubiquinol</text>
        <dbReference type="Rhea" id="RHEA:63936"/>
        <dbReference type="Rhea" id="RHEA-COMP:9565"/>
        <dbReference type="Rhea" id="RHEA-COMP:9566"/>
        <dbReference type="ChEBI" id="CHEBI:16389"/>
        <dbReference type="ChEBI" id="CHEBI:17976"/>
        <dbReference type="ChEBI" id="CHEBI:57306"/>
        <dbReference type="ChEBI" id="CHEBI:57307"/>
    </reaction>
</comment>
<comment type="similarity">
    <text evidence="7">Belongs to the HemG family.</text>
</comment>
<proteinExistence type="inferred from homology"/>
<dbReference type="HAMAP" id="MF_00853">
    <property type="entry name" value="HemG"/>
    <property type="match status" value="1"/>
</dbReference>
<dbReference type="InterPro" id="IPR029039">
    <property type="entry name" value="Flavoprotein-like_sf"/>
</dbReference>
<dbReference type="InterPro" id="IPR052200">
    <property type="entry name" value="Protoporphyrinogen_IX_DH"/>
</dbReference>
<dbReference type="GO" id="GO:0070819">
    <property type="term" value="F:menaquinone-dependent protoporphyrinogen oxidase activity"/>
    <property type="evidence" value="ECO:0007669"/>
    <property type="project" value="UniProtKB-UniRule"/>
</dbReference>
<dbReference type="Gene3D" id="3.40.50.360">
    <property type="match status" value="1"/>
</dbReference>
<comment type="catalytic activity">
    <reaction evidence="7">
        <text>protoporphyrinogen IX + 3 a quinone = protoporphyrin IX + 3 a quinol</text>
        <dbReference type="Rhea" id="RHEA:65032"/>
        <dbReference type="ChEBI" id="CHEBI:24646"/>
        <dbReference type="ChEBI" id="CHEBI:57306"/>
        <dbReference type="ChEBI" id="CHEBI:57307"/>
        <dbReference type="ChEBI" id="CHEBI:132124"/>
        <dbReference type="EC" id="1.3.5.3"/>
    </reaction>
</comment>
<dbReference type="GO" id="GO:0004729">
    <property type="term" value="F:oxygen-dependent protoporphyrinogen oxidase activity"/>
    <property type="evidence" value="ECO:0007669"/>
    <property type="project" value="InterPro"/>
</dbReference>
<organism evidence="9 10">
    <name type="scientific">Sphingobacterium spiritivorum</name>
    <name type="common">Flavobacterium spiritivorum</name>
    <dbReference type="NCBI Taxonomy" id="258"/>
    <lineage>
        <taxon>Bacteria</taxon>
        <taxon>Pseudomonadati</taxon>
        <taxon>Bacteroidota</taxon>
        <taxon>Sphingobacteriia</taxon>
        <taxon>Sphingobacteriales</taxon>
        <taxon>Sphingobacteriaceae</taxon>
        <taxon>Sphingobacterium</taxon>
    </lineage>
</organism>
<dbReference type="EC" id="1.3.5.3" evidence="7"/>
<evidence type="ECO:0000256" key="5">
    <source>
        <dbReference type="ARBA" id="ARBA00023136"/>
    </source>
</evidence>
<sequence length="175" mass="19913">MSVKTVIIYSSVDGQTKKICHALKDILVSEGHLVDQFQVRDMVKSITLYDKIVIASSIRYGKHNEHILSFIQDNDQVLNNKKTAFISVNLVARKTGKSTADTNPYVIKFFDSVTWKPQLTGVFAGRLNYKLYSFGDRLMIKLIMLITKGPVSSKTDIEYTDWNEVSKFGHKLCKM</sequence>
<keyword evidence="2 7" id="KW-0288">FMN</keyword>
<dbReference type="PANTHER" id="PTHR38030:SF2">
    <property type="entry name" value="PROTOPORPHYRINOGEN IX DEHYDROGENASE [QUINONE]"/>
    <property type="match status" value="1"/>
</dbReference>
<comment type="subcellular location">
    <subcellularLocation>
        <location evidence="7">Cell membrane</location>
        <topology evidence="7">Peripheral membrane protein</topology>
    </subcellularLocation>
</comment>
<keyword evidence="6 7" id="KW-0627">Porphyrin biosynthesis</keyword>
<keyword evidence="5" id="KW-0472">Membrane</keyword>
<feature type="domain" description="Flavodoxin" evidence="8">
    <location>
        <begin position="6"/>
        <end position="151"/>
    </location>
</feature>
<dbReference type="Pfam" id="PF12724">
    <property type="entry name" value="Flavodoxin_5"/>
    <property type="match status" value="1"/>
</dbReference>
<dbReference type="GO" id="GO:0010181">
    <property type="term" value="F:FMN binding"/>
    <property type="evidence" value="ECO:0007669"/>
    <property type="project" value="UniProtKB-UniRule"/>
</dbReference>
<dbReference type="GO" id="GO:0005886">
    <property type="term" value="C:plasma membrane"/>
    <property type="evidence" value="ECO:0007669"/>
    <property type="project" value="UniProtKB-SubCell"/>
</dbReference>
<evidence type="ECO:0000313" key="10">
    <source>
        <dbReference type="Proteomes" id="UP000254893"/>
    </source>
</evidence>
<comment type="pathway">
    <text evidence="7">Porphyrin-containing compound metabolism; protoporphyrin-IX biosynthesis; protoporphyrin-IX from protoporphyrinogen-IX: step 1/1.</text>
</comment>
<dbReference type="InterPro" id="IPR026816">
    <property type="entry name" value="Flavodoxin_dom"/>
</dbReference>
<dbReference type="AlphaFoldDB" id="A0A380CPH5"/>
<evidence type="ECO:0000313" key="9">
    <source>
        <dbReference type="EMBL" id="SUJ24230.1"/>
    </source>
</evidence>
<evidence type="ECO:0000256" key="2">
    <source>
        <dbReference type="ARBA" id="ARBA00022643"/>
    </source>
</evidence>
<comment type="cofactor">
    <cofactor evidence="7">
        <name>FMN</name>
        <dbReference type="ChEBI" id="CHEBI:58210"/>
    </cofactor>
    <text evidence="7">Binds 1 FMN non-covalently per subunit.</text>
</comment>
<evidence type="ECO:0000256" key="1">
    <source>
        <dbReference type="ARBA" id="ARBA00022630"/>
    </source>
</evidence>
<evidence type="ECO:0000256" key="7">
    <source>
        <dbReference type="HAMAP-Rule" id="MF_00853"/>
    </source>
</evidence>
<comment type="function">
    <text evidence="7">Catalyzes the 6-electron oxidation of protoporphyrinogen IX to form protoporphyrin IX; under anaerobic conditions uses menaquinone as an electron acceptor, under aerobic conditions uses ubiquinone as an electron acceptor.</text>
</comment>
<keyword evidence="1 7" id="KW-0285">Flavoprotein</keyword>
<evidence type="ECO:0000256" key="3">
    <source>
        <dbReference type="ARBA" id="ARBA00022741"/>
    </source>
</evidence>
<dbReference type="PANTHER" id="PTHR38030">
    <property type="entry name" value="PROTOPORPHYRINOGEN IX DEHYDROGENASE [MENAQUINONE]"/>
    <property type="match status" value="1"/>
</dbReference>
<accession>A0A380CPH5</accession>
<gene>
    <name evidence="7 9" type="primary">hemG</name>
    <name evidence="9" type="ORF">NCTC11388_03462</name>
</gene>
<evidence type="ECO:0000256" key="6">
    <source>
        <dbReference type="ARBA" id="ARBA00023244"/>
    </source>
</evidence>